<dbReference type="SUPFAM" id="SSF51556">
    <property type="entry name" value="Metallo-dependent hydrolases"/>
    <property type="match status" value="1"/>
</dbReference>
<dbReference type="Gene3D" id="2.30.40.10">
    <property type="entry name" value="Urease, subunit C, domain 1"/>
    <property type="match status" value="1"/>
</dbReference>
<keyword evidence="3" id="KW-1185">Reference proteome</keyword>
<evidence type="ECO:0000313" key="3">
    <source>
        <dbReference type="Proteomes" id="UP000014227"/>
    </source>
</evidence>
<sequence>MPTEPQFDIVITRGTLFDGTGAPPFQADVGILGERIVAIGDLSQAKARRIIVAKDLHVAPGFIDIHTHSDISAPFNPWQSSAIAMGVTSQVVGNCGISLGLALHDPLFAFEQRWLAAYGKSIEWSNFNEFLLYLEEQGIGTNFLPLVGHGTLRKRVMGMADRLPTEEELHAMSRLLEEALEAGAWGLSSGLEYLPSGYADVNELATLCSLVRRYNGIYATHLRNEGDTLVESVQEALEVASKAQVPLQLSHHKAEGTKNWGKTKITLAMVDRARAEGLDVQLDQYPYPAFMTSLVVQTLPRSAQQGTNEEMADRLKNAQFRCQIVHEILAAHPEWNDLEPWQNILIGVCRGKPELQGRSVAELAQEAQKHPVEYVLDLIIETEGFVSAINFSIGEEDIVRVMQHPYTAIGSDAVASQVNERSLQDQIHPRVYGTFPRVLGRYVRQQQVLSEAEAIYKMTGLPAQRMGLTDRGFLRAGCYADITIYNPQTVIDTATFEHPHAYPIGIEWVLVNGTVALENGRLTNALAGKVLRANNRESR</sequence>
<dbReference type="GO" id="GO:0016812">
    <property type="term" value="F:hydrolase activity, acting on carbon-nitrogen (but not peptide) bonds, in cyclic amides"/>
    <property type="evidence" value="ECO:0007669"/>
    <property type="project" value="TreeGrafter"/>
</dbReference>
<dbReference type="GO" id="GO:0047420">
    <property type="term" value="F:N-acyl-D-amino-acid deacylase activity"/>
    <property type="evidence" value="ECO:0007669"/>
    <property type="project" value="UniProtKB-EC"/>
</dbReference>
<protein>
    <submittedName>
        <fullName evidence="2">Dihydroorotase</fullName>
        <ecNumber evidence="2">3.5.1.81</ecNumber>
    </submittedName>
</protein>
<dbReference type="eggNOG" id="COG3653">
    <property type="taxonomic scope" value="Bacteria"/>
</dbReference>
<dbReference type="HOGENOM" id="CLU_016107_2_1_0"/>
<feature type="domain" description="Amidohydrolase 3" evidence="1">
    <location>
        <begin position="51"/>
        <end position="319"/>
    </location>
</feature>
<dbReference type="KEGG" id="ccz:CCALI_02823"/>
<dbReference type="CDD" id="cd01297">
    <property type="entry name" value="D-aminoacylase"/>
    <property type="match status" value="1"/>
</dbReference>
<dbReference type="InterPro" id="IPR013108">
    <property type="entry name" value="Amidohydro_3"/>
</dbReference>
<evidence type="ECO:0000259" key="1">
    <source>
        <dbReference type="Pfam" id="PF07969"/>
    </source>
</evidence>
<organism evidence="2 3">
    <name type="scientific">Chthonomonas calidirosea (strain DSM 23976 / ICMP 18418 / T49)</name>
    <dbReference type="NCBI Taxonomy" id="1303518"/>
    <lineage>
        <taxon>Bacteria</taxon>
        <taxon>Bacillati</taxon>
        <taxon>Armatimonadota</taxon>
        <taxon>Chthonomonadia</taxon>
        <taxon>Chthonomonadales</taxon>
        <taxon>Chthonomonadaceae</taxon>
        <taxon>Chthonomonas</taxon>
    </lineage>
</organism>
<dbReference type="InterPro" id="IPR023100">
    <property type="entry name" value="D-aminoacylase_insert_dom_sf"/>
</dbReference>
<dbReference type="InterPro" id="IPR011059">
    <property type="entry name" value="Metal-dep_hydrolase_composite"/>
</dbReference>
<dbReference type="PATRIC" id="fig|1303518.3.peg.2929"/>
<dbReference type="OrthoDB" id="9766983at2"/>
<accession>S0F070</accession>
<gene>
    <name evidence="2" type="ORF">CCALI_02823</name>
</gene>
<dbReference type="Proteomes" id="UP000014227">
    <property type="component" value="Chromosome I"/>
</dbReference>
<dbReference type="Gene3D" id="3.30.1490.130">
    <property type="entry name" value="D-aminoacylase. Domain 3"/>
    <property type="match status" value="1"/>
</dbReference>
<dbReference type="InterPro" id="IPR050378">
    <property type="entry name" value="Metallo-dep_Hydrolases_sf"/>
</dbReference>
<dbReference type="PANTHER" id="PTHR11647">
    <property type="entry name" value="HYDRANTOINASE/DIHYDROPYRIMIDINASE FAMILY MEMBER"/>
    <property type="match status" value="1"/>
</dbReference>
<dbReference type="InParanoid" id="S0F070"/>
<dbReference type="Gene3D" id="3.20.20.140">
    <property type="entry name" value="Metal-dependent hydrolases"/>
    <property type="match status" value="1"/>
</dbReference>
<feature type="domain" description="Amidohydrolase 3" evidence="1">
    <location>
        <begin position="428"/>
        <end position="515"/>
    </location>
</feature>
<dbReference type="AlphaFoldDB" id="S0F070"/>
<dbReference type="Pfam" id="PF07969">
    <property type="entry name" value="Amidohydro_3"/>
    <property type="match status" value="2"/>
</dbReference>
<reference evidence="3" key="1">
    <citation type="submission" date="2013-03" db="EMBL/GenBank/DDBJ databases">
        <title>Genome sequence of Chthonomonas calidirosea, the first sequenced genome from the Armatimonadetes phylum (formally candidate division OP10).</title>
        <authorList>
            <person name="Lee K.C.Y."/>
            <person name="Morgan X.C."/>
            <person name="Dunfield P.F."/>
            <person name="Tamas I."/>
            <person name="Houghton K.M."/>
            <person name="Vyssotski M."/>
            <person name="Ryan J.L.J."/>
            <person name="Lagutin K."/>
            <person name="McDonald I.R."/>
            <person name="Stott M.B."/>
        </authorList>
    </citation>
    <scope>NUCLEOTIDE SEQUENCE [LARGE SCALE GENOMIC DNA]</scope>
    <source>
        <strain evidence="3">DSM 23976 / ICMP 18418 / T49</strain>
    </source>
</reference>
<keyword evidence="2" id="KW-0378">Hydrolase</keyword>
<dbReference type="GO" id="GO:0005829">
    <property type="term" value="C:cytosol"/>
    <property type="evidence" value="ECO:0007669"/>
    <property type="project" value="TreeGrafter"/>
</dbReference>
<name>S0F070_CHTCT</name>
<dbReference type="RefSeq" id="WP_016484112.1">
    <property type="nucleotide sequence ID" value="NC_021487.1"/>
</dbReference>
<dbReference type="InterPro" id="IPR032466">
    <property type="entry name" value="Metal_Hydrolase"/>
</dbReference>
<dbReference type="EMBL" id="HF951689">
    <property type="protein sequence ID" value="CCW36608.1"/>
    <property type="molecule type" value="Genomic_DNA"/>
</dbReference>
<proteinExistence type="predicted"/>
<evidence type="ECO:0000313" key="2">
    <source>
        <dbReference type="EMBL" id="CCW36608.1"/>
    </source>
</evidence>
<dbReference type="SUPFAM" id="SSF51338">
    <property type="entry name" value="Composite domain of metallo-dependent hydrolases"/>
    <property type="match status" value="1"/>
</dbReference>
<dbReference type="EC" id="3.5.1.81" evidence="2"/>
<dbReference type="STRING" id="454171.CP488_01265"/>
<dbReference type="PANTHER" id="PTHR11647:SF1">
    <property type="entry name" value="COLLAPSIN RESPONSE MEDIATOR PROTEIN"/>
    <property type="match status" value="1"/>
</dbReference>